<sequence length="96" mass="11478">MTEIAESDIREIFEFIYGDNKTAAIKWVEEIERQIDSLEKFPRRCAVIPEAQELGEKYRYLIYGNYRTIFRIEGAKVIIMRVIHSARLLDMQMFEK</sequence>
<reference evidence="3 4" key="1">
    <citation type="journal article" date="2016" name="Nat. Commun.">
        <title>Thousands of microbial genomes shed light on interconnected biogeochemical processes in an aquifer system.</title>
        <authorList>
            <person name="Anantharaman K."/>
            <person name="Brown C.T."/>
            <person name="Hug L.A."/>
            <person name="Sharon I."/>
            <person name="Castelle C.J."/>
            <person name="Probst A.J."/>
            <person name="Thomas B.C."/>
            <person name="Singh A."/>
            <person name="Wilkins M.J."/>
            <person name="Karaoz U."/>
            <person name="Brodie E.L."/>
            <person name="Williams K.H."/>
            <person name="Hubbard S.S."/>
            <person name="Banfield J.F."/>
        </authorList>
    </citation>
    <scope>NUCLEOTIDE SEQUENCE [LARGE SCALE GENOMIC DNA]</scope>
</reference>
<proteinExistence type="inferred from homology"/>
<dbReference type="Proteomes" id="UP000178526">
    <property type="component" value="Unassembled WGS sequence"/>
</dbReference>
<evidence type="ECO:0000313" key="4">
    <source>
        <dbReference type="Proteomes" id="UP000178526"/>
    </source>
</evidence>
<dbReference type="Gene3D" id="3.30.2310.20">
    <property type="entry name" value="RelE-like"/>
    <property type="match status" value="1"/>
</dbReference>
<keyword evidence="2" id="KW-1277">Toxin-antitoxin system</keyword>
<dbReference type="PANTHER" id="PTHR33755">
    <property type="entry name" value="TOXIN PARE1-RELATED"/>
    <property type="match status" value="1"/>
</dbReference>
<accession>A0A1F7RAZ5</accession>
<comment type="caution">
    <text evidence="3">The sequence shown here is derived from an EMBL/GenBank/DDBJ whole genome shotgun (WGS) entry which is preliminary data.</text>
</comment>
<evidence type="ECO:0000256" key="1">
    <source>
        <dbReference type="ARBA" id="ARBA00006226"/>
    </source>
</evidence>
<dbReference type="PANTHER" id="PTHR33755:SF5">
    <property type="entry name" value="TYPE II TOXIN-ANTITOXIN SYSTEM RELE_PARE FAMILY TOXIN"/>
    <property type="match status" value="1"/>
</dbReference>
<organism evidence="3 4">
    <name type="scientific">Candidatus Schekmanbacteria bacterium GWA2_38_11</name>
    <dbReference type="NCBI Taxonomy" id="1817876"/>
    <lineage>
        <taxon>Bacteria</taxon>
        <taxon>Candidatus Schekmaniibacteriota</taxon>
    </lineage>
</organism>
<comment type="similarity">
    <text evidence="1">Belongs to the RelE toxin family.</text>
</comment>
<dbReference type="Pfam" id="PF05016">
    <property type="entry name" value="ParE_toxin"/>
    <property type="match status" value="1"/>
</dbReference>
<dbReference type="InterPro" id="IPR007712">
    <property type="entry name" value="RelE/ParE_toxin"/>
</dbReference>
<dbReference type="InterPro" id="IPR051803">
    <property type="entry name" value="TA_system_RelE-like_toxin"/>
</dbReference>
<dbReference type="EMBL" id="MGDB01000139">
    <property type="protein sequence ID" value="OGL38739.1"/>
    <property type="molecule type" value="Genomic_DNA"/>
</dbReference>
<evidence type="ECO:0000313" key="3">
    <source>
        <dbReference type="EMBL" id="OGL38739.1"/>
    </source>
</evidence>
<dbReference type="AlphaFoldDB" id="A0A1F7RAZ5"/>
<evidence type="ECO:0008006" key="5">
    <source>
        <dbReference type="Google" id="ProtNLM"/>
    </source>
</evidence>
<gene>
    <name evidence="3" type="ORF">A2042_06715</name>
</gene>
<name>A0A1F7RAZ5_9BACT</name>
<protein>
    <recommendedName>
        <fullName evidence="5">Plasmid stabilization protein</fullName>
    </recommendedName>
</protein>
<evidence type="ECO:0000256" key="2">
    <source>
        <dbReference type="ARBA" id="ARBA00022649"/>
    </source>
</evidence>
<dbReference type="InterPro" id="IPR035093">
    <property type="entry name" value="RelE/ParE_toxin_dom_sf"/>
</dbReference>